<organism evidence="2 3">
    <name type="scientific">Ceriporiopsis subvermispora (strain B)</name>
    <name type="common">White-rot fungus</name>
    <name type="synonym">Gelatoporia subvermispora</name>
    <dbReference type="NCBI Taxonomy" id="914234"/>
    <lineage>
        <taxon>Eukaryota</taxon>
        <taxon>Fungi</taxon>
        <taxon>Dikarya</taxon>
        <taxon>Basidiomycota</taxon>
        <taxon>Agaricomycotina</taxon>
        <taxon>Agaricomycetes</taxon>
        <taxon>Polyporales</taxon>
        <taxon>Gelatoporiaceae</taxon>
        <taxon>Gelatoporia</taxon>
    </lineage>
</organism>
<feature type="region of interest" description="Disordered" evidence="1">
    <location>
        <begin position="77"/>
        <end position="101"/>
    </location>
</feature>
<feature type="non-terminal residue" evidence="2">
    <location>
        <position position="1"/>
    </location>
</feature>
<feature type="region of interest" description="Disordered" evidence="1">
    <location>
        <begin position="1"/>
        <end position="51"/>
    </location>
</feature>
<dbReference type="AlphaFoldDB" id="M2RR98"/>
<dbReference type="EMBL" id="KB445792">
    <property type="protein sequence ID" value="EMD40967.1"/>
    <property type="molecule type" value="Genomic_DNA"/>
</dbReference>
<keyword evidence="3" id="KW-1185">Reference proteome</keyword>
<gene>
    <name evidence="2" type="ORF">CERSUDRAFT_111540</name>
</gene>
<sequence length="113" mass="11903">MDGRMGRTAPGARSFPGRQRGTGGTRAGKSALQRARGRADRGADTKWLHGPGRVGLPLIAPIYRALHRKAWTAVGGRCRGESRVRAPRPRGAGATQGGGLHRSCAAASLNHRC</sequence>
<evidence type="ECO:0000256" key="1">
    <source>
        <dbReference type="SAM" id="MobiDB-lite"/>
    </source>
</evidence>
<name>M2RR98_CERS8</name>
<evidence type="ECO:0000313" key="2">
    <source>
        <dbReference type="EMBL" id="EMD40967.1"/>
    </source>
</evidence>
<dbReference type="HOGENOM" id="CLU_2133213_0_0_1"/>
<feature type="compositionally biased region" description="Basic and acidic residues" evidence="1">
    <location>
        <begin position="37"/>
        <end position="47"/>
    </location>
</feature>
<accession>M2RR98</accession>
<reference evidence="2 3" key="1">
    <citation type="journal article" date="2012" name="Proc. Natl. Acad. Sci. U.S.A.">
        <title>Comparative genomics of Ceriporiopsis subvermispora and Phanerochaete chrysosporium provide insight into selective ligninolysis.</title>
        <authorList>
            <person name="Fernandez-Fueyo E."/>
            <person name="Ruiz-Duenas F.J."/>
            <person name="Ferreira P."/>
            <person name="Floudas D."/>
            <person name="Hibbett D.S."/>
            <person name="Canessa P."/>
            <person name="Larrondo L.F."/>
            <person name="James T.Y."/>
            <person name="Seelenfreund D."/>
            <person name="Lobos S."/>
            <person name="Polanco R."/>
            <person name="Tello M."/>
            <person name="Honda Y."/>
            <person name="Watanabe T."/>
            <person name="Watanabe T."/>
            <person name="Ryu J.S."/>
            <person name="Kubicek C.P."/>
            <person name="Schmoll M."/>
            <person name="Gaskell J."/>
            <person name="Hammel K.E."/>
            <person name="St John F.J."/>
            <person name="Vanden Wymelenberg A."/>
            <person name="Sabat G."/>
            <person name="Splinter BonDurant S."/>
            <person name="Syed K."/>
            <person name="Yadav J.S."/>
            <person name="Doddapaneni H."/>
            <person name="Subramanian V."/>
            <person name="Lavin J.L."/>
            <person name="Oguiza J.A."/>
            <person name="Perez G."/>
            <person name="Pisabarro A.G."/>
            <person name="Ramirez L."/>
            <person name="Santoyo F."/>
            <person name="Master E."/>
            <person name="Coutinho P.M."/>
            <person name="Henrissat B."/>
            <person name="Lombard V."/>
            <person name="Magnuson J.K."/>
            <person name="Kuees U."/>
            <person name="Hori C."/>
            <person name="Igarashi K."/>
            <person name="Samejima M."/>
            <person name="Held B.W."/>
            <person name="Barry K.W."/>
            <person name="LaButti K.M."/>
            <person name="Lapidus A."/>
            <person name="Lindquist E.A."/>
            <person name="Lucas S.M."/>
            <person name="Riley R."/>
            <person name="Salamov A.A."/>
            <person name="Hoffmeister D."/>
            <person name="Schwenk D."/>
            <person name="Hadar Y."/>
            <person name="Yarden O."/>
            <person name="de Vries R.P."/>
            <person name="Wiebenga A."/>
            <person name="Stenlid J."/>
            <person name="Eastwood D."/>
            <person name="Grigoriev I.V."/>
            <person name="Berka R.M."/>
            <person name="Blanchette R.A."/>
            <person name="Kersten P."/>
            <person name="Martinez A.T."/>
            <person name="Vicuna R."/>
            <person name="Cullen D."/>
        </authorList>
    </citation>
    <scope>NUCLEOTIDE SEQUENCE [LARGE SCALE GENOMIC DNA]</scope>
    <source>
        <strain evidence="2 3">B</strain>
    </source>
</reference>
<proteinExistence type="predicted"/>
<dbReference type="Proteomes" id="UP000016930">
    <property type="component" value="Unassembled WGS sequence"/>
</dbReference>
<evidence type="ECO:0000313" key="3">
    <source>
        <dbReference type="Proteomes" id="UP000016930"/>
    </source>
</evidence>
<protein>
    <submittedName>
        <fullName evidence="2">Uncharacterized protein</fullName>
    </submittedName>
</protein>